<protein>
    <submittedName>
        <fullName evidence="2">Uncharacterized protein</fullName>
    </submittedName>
</protein>
<accession>A0A7S2XGZ0</accession>
<keyword evidence="1" id="KW-1133">Transmembrane helix</keyword>
<dbReference type="EMBL" id="HBHP01035595">
    <property type="protein sequence ID" value="CAD9777891.1"/>
    <property type="molecule type" value="Transcribed_RNA"/>
</dbReference>
<feature type="transmembrane region" description="Helical" evidence="1">
    <location>
        <begin position="51"/>
        <end position="70"/>
    </location>
</feature>
<keyword evidence="1" id="KW-0812">Transmembrane</keyword>
<dbReference type="AlphaFoldDB" id="A0A7S2XGZ0"/>
<gene>
    <name evidence="2" type="ORF">LSP00402_LOCUS21907</name>
</gene>
<reference evidence="2" key="1">
    <citation type="submission" date="2021-01" db="EMBL/GenBank/DDBJ databases">
        <authorList>
            <person name="Corre E."/>
            <person name="Pelletier E."/>
            <person name="Niang G."/>
            <person name="Scheremetjew M."/>
            <person name="Finn R."/>
            <person name="Kale V."/>
            <person name="Holt S."/>
            <person name="Cochrane G."/>
            <person name="Meng A."/>
            <person name="Brown T."/>
            <person name="Cohen L."/>
        </authorList>
    </citation>
    <scope>NUCLEOTIDE SEQUENCE</scope>
    <source>
        <strain evidence="2">CCMP622</strain>
    </source>
</reference>
<sequence length="99" mass="11979">MKRSQFRGRVNRNLFSAYFITFYPRNAEEVANLFFIEKKKRTHAEGFWYPIPVSFFGKFCYHYISFSFFFDRRSQQKQSTLSMSFCAGEKANKINIRRN</sequence>
<proteinExistence type="predicted"/>
<name>A0A7S2XGZ0_9EUKA</name>
<evidence type="ECO:0000313" key="2">
    <source>
        <dbReference type="EMBL" id="CAD9777891.1"/>
    </source>
</evidence>
<evidence type="ECO:0000256" key="1">
    <source>
        <dbReference type="SAM" id="Phobius"/>
    </source>
</evidence>
<keyword evidence="1" id="KW-0472">Membrane</keyword>
<organism evidence="2">
    <name type="scientific">Lotharella oceanica</name>
    <dbReference type="NCBI Taxonomy" id="641309"/>
    <lineage>
        <taxon>Eukaryota</taxon>
        <taxon>Sar</taxon>
        <taxon>Rhizaria</taxon>
        <taxon>Cercozoa</taxon>
        <taxon>Chlorarachniophyceae</taxon>
        <taxon>Lotharella</taxon>
    </lineage>
</organism>